<dbReference type="CDD" id="cd01948">
    <property type="entry name" value="EAL"/>
    <property type="match status" value="1"/>
</dbReference>
<dbReference type="InterPro" id="IPR052155">
    <property type="entry name" value="Biofilm_reg_signaling"/>
</dbReference>
<feature type="transmembrane region" description="Helical" evidence="1">
    <location>
        <begin position="185"/>
        <end position="207"/>
    </location>
</feature>
<keyword evidence="1" id="KW-0472">Membrane</keyword>
<evidence type="ECO:0000259" key="5">
    <source>
        <dbReference type="PROSITE" id="PS50924"/>
    </source>
</evidence>
<dbReference type="PROSITE" id="PS50112">
    <property type="entry name" value="PAS"/>
    <property type="match status" value="1"/>
</dbReference>
<dbReference type="SMART" id="SM00052">
    <property type="entry name" value="EAL"/>
    <property type="match status" value="1"/>
</dbReference>
<comment type="caution">
    <text evidence="6">The sequence shown here is derived from an EMBL/GenBank/DDBJ whole genome shotgun (WGS) entry which is preliminary data.</text>
</comment>
<sequence length="784" mass="86135">MTGHLVRPGLRHPARWWLGGALIFGLGIWSMHFIGMLALHSPVQVHYDLSLTLVSLLLAVLASGMALRLALRPTLSAGTSLLSGLLMGLGIAGMHYTGMAAIHAPVRVEYDLTGVALSVLIAVVASTLALFLAFSLRSDVARISLKRAVAALVMGLAISSMHYTGMGAAHFSFPPDLRKAGVDHALALTVSAAALLLSVLFILSLGIHRRFAEQMRQVHDQRTRLEADIQHGEELYRELVGALYEGVVLIGPEGLVMSVNASAERLLGRPARTLIGLPYSAVAQHLVNAQGQPLAALGAAAAPLPDVPKNPTGQVVRYQGHGQNRWFLGHLQSLPRGRSVYSFVDITQEREIRTQLEYRANHDDLTGLLNRHQFKHCLLEAMYASFWTRDRTVVLFLDLNHFKDVNDTLGHLVGDELLKQLAARLRAVLPPGTSVARFGGDEFCVLLEDVRDADEAFTAAQRLYEAMGGWYPLADTQVHVDISIGFCVYPDDAHDEETLLGYADLALYEVKKSRTGSIARFDLALARRRQHHVQLGEALREAVEHGDLTLHYQPVEDLHGGGVRSCEGLLRWRHAEWGMVSPADFIPLAEELGLIHRLGLWTIEQACAQARLWHDQGMPLRVAVNISPLQFHVGTLPQAVFAVLERTGLPPAALELEVTESTLIHHQTQVQEQLARLRARGVTIALDDFGTGYSSLSLLQNLQVDKVKLDRSFVRELDTEARQRALVGSLIDLLVKQGVSVVAEGIETQSQYDLLRELGCPLGQGFLMCRPLPADELTRKLRLA</sequence>
<dbReference type="NCBIfam" id="TIGR00254">
    <property type="entry name" value="GGDEF"/>
    <property type="match status" value="1"/>
</dbReference>
<evidence type="ECO:0000259" key="3">
    <source>
        <dbReference type="PROSITE" id="PS50883"/>
    </source>
</evidence>
<accession>A0ABW1DG61</accession>
<dbReference type="InterPro" id="IPR005330">
    <property type="entry name" value="MHYT_dom"/>
</dbReference>
<dbReference type="RefSeq" id="WP_380045189.1">
    <property type="nucleotide sequence ID" value="NZ_JBHSOH010000002.1"/>
</dbReference>
<dbReference type="InterPro" id="IPR035965">
    <property type="entry name" value="PAS-like_dom_sf"/>
</dbReference>
<dbReference type="InterPro" id="IPR029787">
    <property type="entry name" value="Nucleotide_cyclase"/>
</dbReference>
<feature type="transmembrane region" description="Helical" evidence="1">
    <location>
        <begin position="81"/>
        <end position="102"/>
    </location>
</feature>
<dbReference type="Gene3D" id="3.30.450.20">
    <property type="entry name" value="PAS domain"/>
    <property type="match status" value="1"/>
</dbReference>
<reference evidence="7" key="1">
    <citation type="journal article" date="2019" name="Int. J. Syst. Evol. Microbiol.">
        <title>The Global Catalogue of Microorganisms (GCM) 10K type strain sequencing project: providing services to taxonomists for standard genome sequencing and annotation.</title>
        <authorList>
            <consortium name="The Broad Institute Genomics Platform"/>
            <consortium name="The Broad Institute Genome Sequencing Center for Infectious Disease"/>
            <person name="Wu L."/>
            <person name="Ma J."/>
        </authorList>
    </citation>
    <scope>NUCLEOTIDE SEQUENCE [LARGE SCALE GENOMIC DNA]</scope>
    <source>
        <strain evidence="7">CGMCC 1.15053</strain>
    </source>
</reference>
<feature type="transmembrane region" description="Helical" evidence="1">
    <location>
        <begin position="51"/>
        <end position="69"/>
    </location>
</feature>
<dbReference type="CDD" id="cd01949">
    <property type="entry name" value="GGDEF"/>
    <property type="match status" value="1"/>
</dbReference>
<name>A0ABW1DG61_9DEIO</name>
<dbReference type="Proteomes" id="UP001595979">
    <property type="component" value="Unassembled WGS sequence"/>
</dbReference>
<dbReference type="InterPro" id="IPR000014">
    <property type="entry name" value="PAS"/>
</dbReference>
<organism evidence="6 7">
    <name type="scientific">Deinococcus petrolearius</name>
    <dbReference type="NCBI Taxonomy" id="1751295"/>
    <lineage>
        <taxon>Bacteria</taxon>
        <taxon>Thermotogati</taxon>
        <taxon>Deinococcota</taxon>
        <taxon>Deinococci</taxon>
        <taxon>Deinococcales</taxon>
        <taxon>Deinococcaceae</taxon>
        <taxon>Deinococcus</taxon>
    </lineage>
</organism>
<dbReference type="PROSITE" id="PS50924">
    <property type="entry name" value="MHYT"/>
    <property type="match status" value="1"/>
</dbReference>
<keyword evidence="1" id="KW-1133">Transmembrane helix</keyword>
<dbReference type="SUPFAM" id="SSF141868">
    <property type="entry name" value="EAL domain-like"/>
    <property type="match status" value="1"/>
</dbReference>
<gene>
    <name evidence="6" type="ORF">ACFPQ6_00565</name>
</gene>
<dbReference type="InterPro" id="IPR043128">
    <property type="entry name" value="Rev_trsase/Diguanyl_cyclase"/>
</dbReference>
<feature type="domain" description="EAL" evidence="3">
    <location>
        <begin position="532"/>
        <end position="784"/>
    </location>
</feature>
<dbReference type="PANTHER" id="PTHR44757:SF2">
    <property type="entry name" value="BIOFILM ARCHITECTURE MAINTENANCE PROTEIN MBAA"/>
    <property type="match status" value="1"/>
</dbReference>
<dbReference type="SUPFAM" id="SSF55073">
    <property type="entry name" value="Nucleotide cyclase"/>
    <property type="match status" value="1"/>
</dbReference>
<dbReference type="Gene3D" id="3.30.70.270">
    <property type="match status" value="1"/>
</dbReference>
<feature type="transmembrane region" description="Helical" evidence="1">
    <location>
        <begin position="148"/>
        <end position="173"/>
    </location>
</feature>
<dbReference type="PROSITE" id="PS50883">
    <property type="entry name" value="EAL"/>
    <property type="match status" value="1"/>
</dbReference>
<evidence type="ECO:0000313" key="6">
    <source>
        <dbReference type="EMBL" id="MFC5846789.1"/>
    </source>
</evidence>
<protein>
    <submittedName>
        <fullName evidence="6">Bifunctional diguanylate cyclase/phosphodiesterase</fullName>
    </submittedName>
</protein>
<dbReference type="InterPro" id="IPR001633">
    <property type="entry name" value="EAL_dom"/>
</dbReference>
<dbReference type="Pfam" id="PF00563">
    <property type="entry name" value="EAL"/>
    <property type="match status" value="1"/>
</dbReference>
<dbReference type="EMBL" id="JBHSOH010000002">
    <property type="protein sequence ID" value="MFC5846789.1"/>
    <property type="molecule type" value="Genomic_DNA"/>
</dbReference>
<feature type="transmembrane region" description="Helical" evidence="1">
    <location>
        <begin position="16"/>
        <end position="39"/>
    </location>
</feature>
<dbReference type="SUPFAM" id="SSF55785">
    <property type="entry name" value="PYP-like sensor domain (PAS domain)"/>
    <property type="match status" value="1"/>
</dbReference>
<feature type="transmembrane region" description="Helical" evidence="1">
    <location>
        <begin position="114"/>
        <end position="136"/>
    </location>
</feature>
<evidence type="ECO:0000259" key="2">
    <source>
        <dbReference type="PROSITE" id="PS50112"/>
    </source>
</evidence>
<feature type="domain" description="MHYT" evidence="5">
    <location>
        <begin position="1"/>
        <end position="172"/>
    </location>
</feature>
<evidence type="ECO:0000313" key="7">
    <source>
        <dbReference type="Proteomes" id="UP001595979"/>
    </source>
</evidence>
<dbReference type="PROSITE" id="PS50887">
    <property type="entry name" value="GGDEF"/>
    <property type="match status" value="1"/>
</dbReference>
<keyword evidence="1" id="KW-0812">Transmembrane</keyword>
<feature type="domain" description="PAS" evidence="2">
    <location>
        <begin position="232"/>
        <end position="276"/>
    </location>
</feature>
<dbReference type="Pfam" id="PF00990">
    <property type="entry name" value="GGDEF"/>
    <property type="match status" value="1"/>
</dbReference>
<dbReference type="Gene3D" id="3.20.20.450">
    <property type="entry name" value="EAL domain"/>
    <property type="match status" value="1"/>
</dbReference>
<dbReference type="SMART" id="SM00267">
    <property type="entry name" value="GGDEF"/>
    <property type="match status" value="1"/>
</dbReference>
<feature type="domain" description="GGDEF" evidence="4">
    <location>
        <begin position="390"/>
        <end position="523"/>
    </location>
</feature>
<evidence type="ECO:0000256" key="1">
    <source>
        <dbReference type="PROSITE-ProRule" id="PRU00244"/>
    </source>
</evidence>
<proteinExistence type="predicted"/>
<evidence type="ECO:0000259" key="4">
    <source>
        <dbReference type="PROSITE" id="PS50887"/>
    </source>
</evidence>
<dbReference type="Pfam" id="PF03707">
    <property type="entry name" value="MHYT"/>
    <property type="match status" value="3"/>
</dbReference>
<dbReference type="InterPro" id="IPR035919">
    <property type="entry name" value="EAL_sf"/>
</dbReference>
<dbReference type="PANTHER" id="PTHR44757">
    <property type="entry name" value="DIGUANYLATE CYCLASE DGCP"/>
    <property type="match status" value="1"/>
</dbReference>
<keyword evidence="7" id="KW-1185">Reference proteome</keyword>
<dbReference type="InterPro" id="IPR000160">
    <property type="entry name" value="GGDEF_dom"/>
</dbReference>